<dbReference type="AlphaFoldDB" id="A0A9X2MJJ5"/>
<evidence type="ECO:0000256" key="1">
    <source>
        <dbReference type="SAM" id="Phobius"/>
    </source>
</evidence>
<accession>A0A9X2MJJ5</accession>
<feature type="transmembrane region" description="Helical" evidence="1">
    <location>
        <begin position="131"/>
        <end position="152"/>
    </location>
</feature>
<organism evidence="2 3">
    <name type="scientific">Anaerosalibacter massiliensis</name>
    <dbReference type="NCBI Taxonomy" id="1347392"/>
    <lineage>
        <taxon>Bacteria</taxon>
        <taxon>Bacillati</taxon>
        <taxon>Bacillota</taxon>
        <taxon>Tissierellia</taxon>
        <taxon>Tissierellales</taxon>
        <taxon>Sporanaerobacteraceae</taxon>
        <taxon>Anaerosalibacter</taxon>
    </lineage>
</organism>
<name>A0A9X2MJJ5_9FIRM</name>
<protein>
    <submittedName>
        <fullName evidence="2">Uncharacterized protein</fullName>
    </submittedName>
</protein>
<evidence type="ECO:0000313" key="3">
    <source>
        <dbReference type="Proteomes" id="UP001142078"/>
    </source>
</evidence>
<dbReference type="RefSeq" id="WP_246119160.1">
    <property type="nucleotide sequence ID" value="NZ_CABKTM010000008.1"/>
</dbReference>
<dbReference type="Proteomes" id="UP001142078">
    <property type="component" value="Unassembled WGS sequence"/>
</dbReference>
<sequence>MKMNIKKKNHKNKIVYNNYQFYENAALTGFIKKQATEGYSLCGTMGKFFNILKFCYTKDKVPKSYAIFHKHLDKEIDEKIENMKTRNDEIISQNNLYIVFENTSSEVSKMKLETIEKKQNVLLSVPIKKSIAFVSMLFVVSVISLVLKILLIEDGNLHFNLLSLGLYLALIITFLFYFIGDIHDIIAGKGISIDGKMYFSSRTKFKDILFHIGDILKFGILLGSICISIMLLLNVKDEVIAINILRMWLIYCVIGYTYRIRFQRSYISLLLIETFLITLSFF</sequence>
<keyword evidence="1" id="KW-1133">Transmembrane helix</keyword>
<reference evidence="2" key="1">
    <citation type="submission" date="2022-07" db="EMBL/GenBank/DDBJ databases">
        <title>Enhanced cultured diversity of the mouse gut microbiota enables custom-made synthetic communities.</title>
        <authorList>
            <person name="Afrizal A."/>
        </authorList>
    </citation>
    <scope>NUCLEOTIDE SEQUENCE</scope>
    <source>
        <strain evidence="2">DSM 29482</strain>
    </source>
</reference>
<dbReference type="EMBL" id="JANJZL010000009">
    <property type="protein sequence ID" value="MCR2044809.1"/>
    <property type="molecule type" value="Genomic_DNA"/>
</dbReference>
<keyword evidence="3" id="KW-1185">Reference proteome</keyword>
<keyword evidence="1" id="KW-0472">Membrane</keyword>
<feature type="transmembrane region" description="Helical" evidence="1">
    <location>
        <begin position="208"/>
        <end position="233"/>
    </location>
</feature>
<feature type="transmembrane region" description="Helical" evidence="1">
    <location>
        <begin position="164"/>
        <end position="187"/>
    </location>
</feature>
<feature type="transmembrane region" description="Helical" evidence="1">
    <location>
        <begin position="239"/>
        <end position="258"/>
    </location>
</feature>
<gene>
    <name evidence="2" type="ORF">NSA23_11910</name>
</gene>
<proteinExistence type="predicted"/>
<keyword evidence="1" id="KW-0812">Transmembrane</keyword>
<comment type="caution">
    <text evidence="2">The sequence shown here is derived from an EMBL/GenBank/DDBJ whole genome shotgun (WGS) entry which is preliminary data.</text>
</comment>
<evidence type="ECO:0000313" key="2">
    <source>
        <dbReference type="EMBL" id="MCR2044809.1"/>
    </source>
</evidence>